<evidence type="ECO:0000313" key="4">
    <source>
        <dbReference type="Proteomes" id="UP001497623"/>
    </source>
</evidence>
<feature type="non-terminal residue" evidence="3">
    <location>
        <position position="119"/>
    </location>
</feature>
<reference evidence="3 4" key="1">
    <citation type="submission" date="2024-05" db="EMBL/GenBank/DDBJ databases">
        <authorList>
            <person name="Wallberg A."/>
        </authorList>
    </citation>
    <scope>NUCLEOTIDE SEQUENCE [LARGE SCALE GENOMIC DNA]</scope>
</reference>
<dbReference type="EMBL" id="CAXKWB010006968">
    <property type="protein sequence ID" value="CAL4085284.1"/>
    <property type="molecule type" value="Genomic_DNA"/>
</dbReference>
<sequence length="119" mass="13211">LGYLLFLLITTPGGGRRSLDGEFMSNLWFTDLPNPHSGWGSEGRRGKRGVDGEPLGSAAQSTQETSEEEEDELPVQLNQLWNIHKASNESECVREALCDIIHQNTVDHVYTSMSRAPLI</sequence>
<dbReference type="AlphaFoldDB" id="A0AAV2QHD1"/>
<feature type="chain" id="PRO_5043595560" evidence="2">
    <location>
        <begin position="16"/>
        <end position="119"/>
    </location>
</feature>
<organism evidence="3 4">
    <name type="scientific">Meganyctiphanes norvegica</name>
    <name type="common">Northern krill</name>
    <name type="synonym">Thysanopoda norvegica</name>
    <dbReference type="NCBI Taxonomy" id="48144"/>
    <lineage>
        <taxon>Eukaryota</taxon>
        <taxon>Metazoa</taxon>
        <taxon>Ecdysozoa</taxon>
        <taxon>Arthropoda</taxon>
        <taxon>Crustacea</taxon>
        <taxon>Multicrustacea</taxon>
        <taxon>Malacostraca</taxon>
        <taxon>Eumalacostraca</taxon>
        <taxon>Eucarida</taxon>
        <taxon>Euphausiacea</taxon>
        <taxon>Euphausiidae</taxon>
        <taxon>Meganyctiphanes</taxon>
    </lineage>
</organism>
<evidence type="ECO:0000256" key="2">
    <source>
        <dbReference type="SAM" id="SignalP"/>
    </source>
</evidence>
<dbReference type="Proteomes" id="UP001497623">
    <property type="component" value="Unassembled WGS sequence"/>
</dbReference>
<name>A0AAV2QHD1_MEGNR</name>
<feature type="region of interest" description="Disordered" evidence="1">
    <location>
        <begin position="33"/>
        <end position="73"/>
    </location>
</feature>
<protein>
    <submittedName>
        <fullName evidence="3">Uncharacterized protein</fullName>
    </submittedName>
</protein>
<feature type="compositionally biased region" description="Basic and acidic residues" evidence="1">
    <location>
        <begin position="42"/>
        <end position="51"/>
    </location>
</feature>
<proteinExistence type="predicted"/>
<gene>
    <name evidence="3" type="ORF">MNOR_LOCUS12637</name>
</gene>
<feature type="non-terminal residue" evidence="3">
    <location>
        <position position="1"/>
    </location>
</feature>
<accession>A0AAV2QHD1</accession>
<keyword evidence="4" id="KW-1185">Reference proteome</keyword>
<evidence type="ECO:0000313" key="3">
    <source>
        <dbReference type="EMBL" id="CAL4085284.1"/>
    </source>
</evidence>
<feature type="signal peptide" evidence="2">
    <location>
        <begin position="1"/>
        <end position="15"/>
    </location>
</feature>
<comment type="caution">
    <text evidence="3">The sequence shown here is derived from an EMBL/GenBank/DDBJ whole genome shotgun (WGS) entry which is preliminary data.</text>
</comment>
<keyword evidence="2" id="KW-0732">Signal</keyword>
<evidence type="ECO:0000256" key="1">
    <source>
        <dbReference type="SAM" id="MobiDB-lite"/>
    </source>
</evidence>